<sequence>MSENEPAGAPPRFLRLLRFRTLDFPDKELRVLEDRDGWLYVLRLWNTPDFGPYTMAEIALAFQVEAEPWHVTDRPAEIK</sequence>
<dbReference type="STRING" id="489703.SAMN04488038_101291"/>
<dbReference type="AlphaFoldDB" id="A0A1H9A6I9"/>
<protein>
    <submittedName>
        <fullName evidence="1">Uncharacterized protein</fullName>
    </submittedName>
</protein>
<dbReference type="Proteomes" id="UP000199233">
    <property type="component" value="Unassembled WGS sequence"/>
</dbReference>
<gene>
    <name evidence="1" type="ORF">SAMN04488038_101291</name>
</gene>
<dbReference type="EMBL" id="FOFS01000001">
    <property type="protein sequence ID" value="SEP72279.1"/>
    <property type="molecule type" value="Genomic_DNA"/>
</dbReference>
<proteinExistence type="predicted"/>
<name>A0A1H9A6I9_9GAMM</name>
<evidence type="ECO:0000313" key="1">
    <source>
        <dbReference type="EMBL" id="SEP72279.1"/>
    </source>
</evidence>
<dbReference type="OrthoDB" id="7068842at2"/>
<keyword evidence="2" id="KW-1185">Reference proteome</keyword>
<accession>A0A1H9A6I9</accession>
<organism evidence="1 2">
    <name type="scientific">Solimonas aquatica</name>
    <dbReference type="NCBI Taxonomy" id="489703"/>
    <lineage>
        <taxon>Bacteria</taxon>
        <taxon>Pseudomonadati</taxon>
        <taxon>Pseudomonadota</taxon>
        <taxon>Gammaproteobacteria</taxon>
        <taxon>Nevskiales</taxon>
        <taxon>Nevskiaceae</taxon>
        <taxon>Solimonas</taxon>
    </lineage>
</organism>
<dbReference type="RefSeq" id="WP_093281003.1">
    <property type="nucleotide sequence ID" value="NZ_FOFS01000001.1"/>
</dbReference>
<evidence type="ECO:0000313" key="2">
    <source>
        <dbReference type="Proteomes" id="UP000199233"/>
    </source>
</evidence>
<reference evidence="1 2" key="1">
    <citation type="submission" date="2016-10" db="EMBL/GenBank/DDBJ databases">
        <authorList>
            <person name="de Groot N.N."/>
        </authorList>
    </citation>
    <scope>NUCLEOTIDE SEQUENCE [LARGE SCALE GENOMIC DNA]</scope>
    <source>
        <strain evidence="1 2">DSM 25927</strain>
    </source>
</reference>